<keyword evidence="2 3" id="KW-0040">ANK repeat</keyword>
<feature type="region of interest" description="Disordered" evidence="5">
    <location>
        <begin position="235"/>
        <end position="256"/>
    </location>
</feature>
<feature type="compositionally biased region" description="Polar residues" evidence="5">
    <location>
        <begin position="238"/>
        <end position="253"/>
    </location>
</feature>
<keyword evidence="4" id="KW-0175">Coiled coil</keyword>
<evidence type="ECO:0000313" key="6">
    <source>
        <dbReference type="EMBL" id="KAK7865874.1"/>
    </source>
</evidence>
<feature type="region of interest" description="Disordered" evidence="5">
    <location>
        <begin position="409"/>
        <end position="507"/>
    </location>
</feature>
<dbReference type="PROSITE" id="PS50297">
    <property type="entry name" value="ANK_REP_REGION"/>
    <property type="match status" value="3"/>
</dbReference>
<dbReference type="PANTHER" id="PTHR24161:SF85">
    <property type="entry name" value="PALMITOYLTRANSFERASE HIP14"/>
    <property type="match status" value="1"/>
</dbReference>
<accession>A0AAN9Z7R3</accession>
<dbReference type="Pfam" id="PF12796">
    <property type="entry name" value="Ank_2"/>
    <property type="match status" value="1"/>
</dbReference>
<sequence>METTFKGVLNTMEKTIEEKVEKSIKRFEERFKKLESSVQSIKDKARQREEEESRRMEEIIQKRLETTIKTLEERLQKKLEEEILNVQERTHKNMLEALRVVEGGRKQLIKDEVHAMEERSVEKIEQTVRAMEVSMPEKVEQRIRENDDRMKRLEYMVRGRERRVHELLQKIEENSAKCERKSSNSSEHSSSKPTTDGREDADKIEDRMANLEAFVNTSVSSMFTRVEVLISQIEGHPNQGSSHQTSPASTTKPGTDEERNLRMAAKEGDVAAVRSALSAGVPVDCQCPSGLTALHWGAREGHAVVVKLLLDAGADPDRADNHGRTALHSAAEGSRVECVEALVAEGADVEKQDEYGWTALHVAANSGHAPVVRALLRAGADRARRSRVGETPLDVTFRVAIRHLLRQRPDVDDGSHAPTADGAATLTPTHRATMRQLRLALRDDDGTPAAANRPRDKSLGRSPRGGHFHFKATPYRGRKFNPNVPGQFRGRGGSSGRGRGFSSSTESIRDDGFVYKNKYEDDTYF</sequence>
<feature type="repeat" description="ANK" evidence="3">
    <location>
        <begin position="355"/>
        <end position="387"/>
    </location>
</feature>
<organism evidence="6 7">
    <name type="scientific">Gryllus longicercus</name>
    <dbReference type="NCBI Taxonomy" id="2509291"/>
    <lineage>
        <taxon>Eukaryota</taxon>
        <taxon>Metazoa</taxon>
        <taxon>Ecdysozoa</taxon>
        <taxon>Arthropoda</taxon>
        <taxon>Hexapoda</taxon>
        <taxon>Insecta</taxon>
        <taxon>Pterygota</taxon>
        <taxon>Neoptera</taxon>
        <taxon>Polyneoptera</taxon>
        <taxon>Orthoptera</taxon>
        <taxon>Ensifera</taxon>
        <taxon>Gryllidea</taxon>
        <taxon>Grylloidea</taxon>
        <taxon>Gryllidae</taxon>
        <taxon>Gryllinae</taxon>
        <taxon>Gryllus</taxon>
    </lineage>
</organism>
<feature type="coiled-coil region" evidence="4">
    <location>
        <begin position="17"/>
        <end position="89"/>
    </location>
</feature>
<evidence type="ECO:0000256" key="2">
    <source>
        <dbReference type="ARBA" id="ARBA00023043"/>
    </source>
</evidence>
<evidence type="ECO:0000256" key="4">
    <source>
        <dbReference type="SAM" id="Coils"/>
    </source>
</evidence>
<evidence type="ECO:0000256" key="5">
    <source>
        <dbReference type="SAM" id="MobiDB-lite"/>
    </source>
</evidence>
<dbReference type="InterPro" id="IPR036770">
    <property type="entry name" value="Ankyrin_rpt-contain_sf"/>
</dbReference>
<evidence type="ECO:0000256" key="3">
    <source>
        <dbReference type="PROSITE-ProRule" id="PRU00023"/>
    </source>
</evidence>
<proteinExistence type="predicted"/>
<evidence type="ECO:0000256" key="1">
    <source>
        <dbReference type="ARBA" id="ARBA00022737"/>
    </source>
</evidence>
<keyword evidence="7" id="KW-1185">Reference proteome</keyword>
<dbReference type="PROSITE" id="PS50088">
    <property type="entry name" value="ANK_REPEAT"/>
    <property type="match status" value="3"/>
</dbReference>
<dbReference type="Pfam" id="PF00023">
    <property type="entry name" value="Ank"/>
    <property type="match status" value="1"/>
</dbReference>
<dbReference type="Proteomes" id="UP001378592">
    <property type="component" value="Unassembled WGS sequence"/>
</dbReference>
<dbReference type="EMBL" id="JAZDUA010000164">
    <property type="protein sequence ID" value="KAK7865874.1"/>
    <property type="molecule type" value="Genomic_DNA"/>
</dbReference>
<gene>
    <name evidence="6" type="ORF">R5R35_003988</name>
</gene>
<feature type="repeat" description="ANK" evidence="3">
    <location>
        <begin position="289"/>
        <end position="321"/>
    </location>
</feature>
<dbReference type="SUPFAM" id="SSF48403">
    <property type="entry name" value="Ankyrin repeat"/>
    <property type="match status" value="1"/>
</dbReference>
<feature type="compositionally biased region" description="Gly residues" evidence="5">
    <location>
        <begin position="489"/>
        <end position="499"/>
    </location>
</feature>
<comment type="caution">
    <text evidence="6">The sequence shown here is derived from an EMBL/GenBank/DDBJ whole genome shotgun (WGS) entry which is preliminary data.</text>
</comment>
<protein>
    <submittedName>
        <fullName evidence="6">Uncharacterized protein</fullName>
    </submittedName>
</protein>
<dbReference type="SMART" id="SM00248">
    <property type="entry name" value="ANK"/>
    <property type="match status" value="4"/>
</dbReference>
<dbReference type="PANTHER" id="PTHR24161">
    <property type="entry name" value="ANK_REP_REGION DOMAIN-CONTAINING PROTEIN-RELATED"/>
    <property type="match status" value="1"/>
</dbReference>
<keyword evidence="1" id="KW-0677">Repeat</keyword>
<dbReference type="AlphaFoldDB" id="A0AAN9Z7R3"/>
<feature type="repeat" description="ANK" evidence="3">
    <location>
        <begin position="322"/>
        <end position="354"/>
    </location>
</feature>
<feature type="region of interest" description="Disordered" evidence="5">
    <location>
        <begin position="174"/>
        <end position="201"/>
    </location>
</feature>
<dbReference type="Gene3D" id="1.25.40.20">
    <property type="entry name" value="Ankyrin repeat-containing domain"/>
    <property type="match status" value="1"/>
</dbReference>
<dbReference type="InterPro" id="IPR002110">
    <property type="entry name" value="Ankyrin_rpt"/>
</dbReference>
<evidence type="ECO:0000313" key="7">
    <source>
        <dbReference type="Proteomes" id="UP001378592"/>
    </source>
</evidence>
<name>A0AAN9Z7R3_9ORTH</name>
<reference evidence="6 7" key="1">
    <citation type="submission" date="2024-03" db="EMBL/GenBank/DDBJ databases">
        <title>The genome assembly and annotation of the cricket Gryllus longicercus Weissman &amp; Gray.</title>
        <authorList>
            <person name="Szrajer S."/>
            <person name="Gray D."/>
            <person name="Ylla G."/>
        </authorList>
    </citation>
    <scope>NUCLEOTIDE SEQUENCE [LARGE SCALE GENOMIC DNA]</scope>
    <source>
        <strain evidence="6">DAG 2021-001</strain>
        <tissue evidence="6">Whole body minus gut</tissue>
    </source>
</reference>